<evidence type="ECO:0000313" key="1">
    <source>
        <dbReference type="EMBL" id="UOG74473.1"/>
    </source>
</evidence>
<name>A0ABY4CWB4_9BACT</name>
<dbReference type="RefSeq" id="WP_243797873.1">
    <property type="nucleotide sequence ID" value="NZ_CP094669.1"/>
</dbReference>
<dbReference type="Proteomes" id="UP000831113">
    <property type="component" value="Chromosome"/>
</dbReference>
<protein>
    <submittedName>
        <fullName evidence="1">Uncharacterized protein</fullName>
    </submittedName>
</protein>
<keyword evidence="2" id="KW-1185">Reference proteome</keyword>
<sequence length="58" mass="5851">MPSLTTFQHTAASTDPYFTTHPGSSAATIKAAILNSAVPTPSLAGKCVTGGRLNVSGF</sequence>
<evidence type="ECO:0000313" key="2">
    <source>
        <dbReference type="Proteomes" id="UP000831113"/>
    </source>
</evidence>
<organism evidence="1 2">
    <name type="scientific">Hymenobacter tibetensis</name>
    <dbReference type="NCBI Taxonomy" id="497967"/>
    <lineage>
        <taxon>Bacteria</taxon>
        <taxon>Pseudomonadati</taxon>
        <taxon>Bacteroidota</taxon>
        <taxon>Cytophagia</taxon>
        <taxon>Cytophagales</taxon>
        <taxon>Hymenobacteraceae</taxon>
        <taxon>Hymenobacter</taxon>
    </lineage>
</organism>
<gene>
    <name evidence="1" type="ORF">MTX78_20425</name>
</gene>
<proteinExistence type="predicted"/>
<reference evidence="1 2" key="1">
    <citation type="submission" date="2022-03" db="EMBL/GenBank/DDBJ databases">
        <title>Hymenobactersp. isolated from the air.</title>
        <authorList>
            <person name="Won M."/>
            <person name="Kwon S.-W."/>
        </authorList>
    </citation>
    <scope>NUCLEOTIDE SEQUENCE [LARGE SCALE GENOMIC DNA]</scope>
    <source>
        <strain evidence="1 2">KACC 21982</strain>
    </source>
</reference>
<accession>A0ABY4CWB4</accession>
<dbReference type="EMBL" id="CP094669">
    <property type="protein sequence ID" value="UOG74473.1"/>
    <property type="molecule type" value="Genomic_DNA"/>
</dbReference>